<name>A0A430AG21_9ENTE</name>
<protein>
    <recommendedName>
        <fullName evidence="3">N-acetyltransferase domain-containing protein</fullName>
    </recommendedName>
</protein>
<dbReference type="PROSITE" id="PS51186">
    <property type="entry name" value="GNAT"/>
    <property type="match status" value="1"/>
</dbReference>
<dbReference type="EMBL" id="NGJZ01000002">
    <property type="protein sequence ID" value="RSU06840.1"/>
    <property type="molecule type" value="Genomic_DNA"/>
</dbReference>
<accession>A0A430AG21</accession>
<dbReference type="CDD" id="cd04301">
    <property type="entry name" value="NAT_SF"/>
    <property type="match status" value="1"/>
</dbReference>
<keyword evidence="5" id="KW-1185">Reference proteome</keyword>
<organism evidence="4 5">
    <name type="scientific">Vagococcus entomophilus</name>
    <dbReference type="NCBI Taxonomy" id="1160095"/>
    <lineage>
        <taxon>Bacteria</taxon>
        <taxon>Bacillati</taxon>
        <taxon>Bacillota</taxon>
        <taxon>Bacilli</taxon>
        <taxon>Lactobacillales</taxon>
        <taxon>Enterococcaceae</taxon>
        <taxon>Vagococcus</taxon>
    </lineage>
</organism>
<dbReference type="OrthoDB" id="9789605at2"/>
<dbReference type="RefSeq" id="WP_126823848.1">
    <property type="nucleotide sequence ID" value="NZ_JBHLWU010000002.1"/>
</dbReference>
<dbReference type="Proteomes" id="UP000288669">
    <property type="component" value="Unassembled WGS sequence"/>
</dbReference>
<reference evidence="4 5" key="1">
    <citation type="submission" date="2017-05" db="EMBL/GenBank/DDBJ databases">
        <title>Vagococcus spp. assemblies.</title>
        <authorList>
            <person name="Gulvik C.A."/>
        </authorList>
    </citation>
    <scope>NUCLEOTIDE SEQUENCE [LARGE SCALE GENOMIC DNA]</scope>
    <source>
        <strain evidence="4 5">DSM 24756</strain>
    </source>
</reference>
<evidence type="ECO:0000313" key="5">
    <source>
        <dbReference type="Proteomes" id="UP000288669"/>
    </source>
</evidence>
<evidence type="ECO:0000256" key="2">
    <source>
        <dbReference type="ARBA" id="ARBA00023315"/>
    </source>
</evidence>
<dbReference type="AlphaFoldDB" id="A0A430AG21"/>
<evidence type="ECO:0000313" key="4">
    <source>
        <dbReference type="EMBL" id="RSU06840.1"/>
    </source>
</evidence>
<dbReference type="PANTHER" id="PTHR43800:SF1">
    <property type="entry name" value="PEPTIDYL-LYSINE N-ACETYLTRANSFERASE YJAB"/>
    <property type="match status" value="1"/>
</dbReference>
<feature type="domain" description="N-acetyltransferase" evidence="3">
    <location>
        <begin position="3"/>
        <end position="144"/>
    </location>
</feature>
<dbReference type="GO" id="GO:0016747">
    <property type="term" value="F:acyltransferase activity, transferring groups other than amino-acyl groups"/>
    <property type="evidence" value="ECO:0007669"/>
    <property type="project" value="InterPro"/>
</dbReference>
<dbReference type="Gene3D" id="3.40.630.30">
    <property type="match status" value="1"/>
</dbReference>
<sequence length="147" mass="17240">MIRKIEQLTANELEQIERIWLEGNIQTHHYIETAYWEGNRGELRVQLPQATLYVAQKKEKIIGFTGVVENYIAGIFVLQEFQGCGIGTELLRYAKIQQDQLSLCVYCQNKRAIGFYQKEGFEIKAQRLDKETNQLEYQMEWQTKVSS</sequence>
<proteinExistence type="predicted"/>
<evidence type="ECO:0000256" key="1">
    <source>
        <dbReference type="ARBA" id="ARBA00022679"/>
    </source>
</evidence>
<keyword evidence="2" id="KW-0012">Acyltransferase</keyword>
<dbReference type="Pfam" id="PF13508">
    <property type="entry name" value="Acetyltransf_7"/>
    <property type="match status" value="1"/>
</dbReference>
<dbReference type="InterPro" id="IPR000182">
    <property type="entry name" value="GNAT_dom"/>
</dbReference>
<dbReference type="InterPro" id="IPR016181">
    <property type="entry name" value="Acyl_CoA_acyltransferase"/>
</dbReference>
<gene>
    <name evidence="4" type="ORF">CBF30_06115</name>
</gene>
<evidence type="ECO:0000259" key="3">
    <source>
        <dbReference type="PROSITE" id="PS51186"/>
    </source>
</evidence>
<dbReference type="PANTHER" id="PTHR43800">
    <property type="entry name" value="PEPTIDYL-LYSINE N-ACETYLTRANSFERASE YJAB"/>
    <property type="match status" value="1"/>
</dbReference>
<comment type="caution">
    <text evidence="4">The sequence shown here is derived from an EMBL/GenBank/DDBJ whole genome shotgun (WGS) entry which is preliminary data.</text>
</comment>
<dbReference type="SUPFAM" id="SSF55729">
    <property type="entry name" value="Acyl-CoA N-acyltransferases (Nat)"/>
    <property type="match status" value="1"/>
</dbReference>
<keyword evidence="1" id="KW-0808">Transferase</keyword>